<evidence type="ECO:0000313" key="3">
    <source>
        <dbReference type="EMBL" id="QMV42352.1"/>
    </source>
</evidence>
<evidence type="ECO:0000256" key="1">
    <source>
        <dbReference type="ARBA" id="ARBA00023159"/>
    </source>
</evidence>
<dbReference type="InterPro" id="IPR018490">
    <property type="entry name" value="cNMP-bd_dom_sf"/>
</dbReference>
<dbReference type="InterPro" id="IPR014710">
    <property type="entry name" value="RmlC-like_jellyroll"/>
</dbReference>
<accession>A0A7G5BZG8</accession>
<organism evidence="3 4">
    <name type="scientific">Cohnella cholangitidis</name>
    <dbReference type="NCBI Taxonomy" id="2598458"/>
    <lineage>
        <taxon>Bacteria</taxon>
        <taxon>Bacillati</taxon>
        <taxon>Bacillota</taxon>
        <taxon>Bacilli</taxon>
        <taxon>Bacillales</taxon>
        <taxon>Paenibacillaceae</taxon>
        <taxon>Cohnella</taxon>
    </lineage>
</organism>
<gene>
    <name evidence="3" type="ORF">FPL14_14965</name>
</gene>
<dbReference type="AlphaFoldDB" id="A0A7G5BZG8"/>
<dbReference type="Proteomes" id="UP000515679">
    <property type="component" value="Chromosome"/>
</dbReference>
<reference evidence="3 4" key="1">
    <citation type="submission" date="2019-07" db="EMBL/GenBank/DDBJ databases">
        <authorList>
            <person name="Kim J.K."/>
            <person name="Cheong H.-M."/>
            <person name="Choi Y."/>
            <person name="Hwang K.J."/>
            <person name="Lee S."/>
            <person name="Choi C."/>
        </authorList>
    </citation>
    <scope>NUCLEOTIDE SEQUENCE [LARGE SCALE GENOMIC DNA]</scope>
    <source>
        <strain evidence="3 4">KS 22</strain>
    </source>
</reference>
<protein>
    <submittedName>
        <fullName evidence="3">Crp/Fnr family transcriptional regulator</fullName>
    </submittedName>
</protein>
<dbReference type="Pfam" id="PF00027">
    <property type="entry name" value="cNMP_binding"/>
    <property type="match status" value="1"/>
</dbReference>
<dbReference type="Gene3D" id="2.60.120.10">
    <property type="entry name" value="Jelly Rolls"/>
    <property type="match status" value="1"/>
</dbReference>
<feature type="domain" description="Cyclic nucleotide-binding" evidence="2">
    <location>
        <begin position="2"/>
        <end position="61"/>
    </location>
</feature>
<keyword evidence="1" id="KW-0010">Activator</keyword>
<evidence type="ECO:0000313" key="4">
    <source>
        <dbReference type="Proteomes" id="UP000515679"/>
    </source>
</evidence>
<dbReference type="SUPFAM" id="SSF51206">
    <property type="entry name" value="cAMP-binding domain-like"/>
    <property type="match status" value="1"/>
</dbReference>
<dbReference type="KEGG" id="cchl:FPL14_14965"/>
<keyword evidence="4" id="KW-1185">Reference proteome</keyword>
<name>A0A7G5BZG8_9BACL</name>
<dbReference type="InterPro" id="IPR000595">
    <property type="entry name" value="cNMP-bd_dom"/>
</dbReference>
<dbReference type="EMBL" id="CP041969">
    <property type="protein sequence ID" value="QMV42352.1"/>
    <property type="molecule type" value="Genomic_DNA"/>
</dbReference>
<evidence type="ECO:0000259" key="2">
    <source>
        <dbReference type="Pfam" id="PF00027"/>
    </source>
</evidence>
<proteinExistence type="predicted"/>
<sequence>MYYENEYGTEHIKSFITEGQFFTDYRSFLTDTPSFLSIQALEDTSCALFTKQTVERLYERHICWERCR</sequence>